<dbReference type="Pfam" id="PF13086">
    <property type="entry name" value="AAA_11"/>
    <property type="match status" value="1"/>
</dbReference>
<dbReference type="InterPro" id="IPR003593">
    <property type="entry name" value="AAA+_ATPase"/>
</dbReference>
<keyword evidence="3" id="KW-0378">Hydrolase</keyword>
<dbReference type="GO" id="GO:0005737">
    <property type="term" value="C:cytoplasm"/>
    <property type="evidence" value="ECO:0007669"/>
    <property type="project" value="UniProtKB-SubCell"/>
</dbReference>
<dbReference type="HOGENOM" id="CLU_001666_8_2_1"/>
<comment type="catalytic activity">
    <reaction evidence="6">
        <text>ATP + H2O = ADP + phosphate + H(+)</text>
        <dbReference type="Rhea" id="RHEA:13065"/>
        <dbReference type="ChEBI" id="CHEBI:15377"/>
        <dbReference type="ChEBI" id="CHEBI:15378"/>
        <dbReference type="ChEBI" id="CHEBI:30616"/>
        <dbReference type="ChEBI" id="CHEBI:43474"/>
        <dbReference type="ChEBI" id="CHEBI:456216"/>
        <dbReference type="EC" id="3.6.4.12"/>
    </reaction>
    <physiologicalReaction direction="left-to-right" evidence="6">
        <dbReference type="Rhea" id="RHEA:13066"/>
    </physiologicalReaction>
</comment>
<feature type="domain" description="AAA+ ATPase" evidence="8">
    <location>
        <begin position="248"/>
        <end position="514"/>
    </location>
</feature>
<evidence type="ECO:0000313" key="11">
    <source>
        <dbReference type="Proteomes" id="UP000000599"/>
    </source>
</evidence>
<evidence type="ECO:0000256" key="6">
    <source>
        <dbReference type="ARBA" id="ARBA00048432"/>
    </source>
</evidence>
<dbReference type="CDD" id="cd18808">
    <property type="entry name" value="SF1_C_Upf1"/>
    <property type="match status" value="1"/>
</dbReference>
<keyword evidence="4" id="KW-0347">Helicase</keyword>
<dbReference type="InterPro" id="IPR041677">
    <property type="entry name" value="DNA2/NAM7_AAA_11"/>
</dbReference>
<evidence type="ECO:0000256" key="3">
    <source>
        <dbReference type="ARBA" id="ARBA00022801"/>
    </source>
</evidence>
<name>Q6BK27_DEBHA</name>
<dbReference type="Gene3D" id="2.40.30.270">
    <property type="match status" value="1"/>
</dbReference>
<evidence type="ECO:0000256" key="5">
    <source>
        <dbReference type="ARBA" id="ARBA00022840"/>
    </source>
</evidence>
<dbReference type="GO" id="GO:0033203">
    <property type="term" value="C:DNA helicase A complex"/>
    <property type="evidence" value="ECO:0007669"/>
    <property type="project" value="EnsemblFungi"/>
</dbReference>
<feature type="region of interest" description="Disordered" evidence="7">
    <location>
        <begin position="305"/>
        <end position="329"/>
    </location>
</feature>
<dbReference type="OrthoDB" id="6513042at2759"/>
<evidence type="ECO:0000256" key="4">
    <source>
        <dbReference type="ARBA" id="ARBA00022806"/>
    </source>
</evidence>
<feature type="domain" description="Helicase ATP-binding" evidence="9">
    <location>
        <begin position="230"/>
        <end position="522"/>
    </location>
</feature>
<evidence type="ECO:0000256" key="2">
    <source>
        <dbReference type="ARBA" id="ARBA00022741"/>
    </source>
</evidence>
<organism evidence="10 11">
    <name type="scientific">Debaryomyces hansenii (strain ATCC 36239 / CBS 767 / BCRC 21394 / JCM 1990 / NBRC 0083 / IGC 2968)</name>
    <name type="common">Yeast</name>
    <name type="synonym">Torulaspora hansenii</name>
    <dbReference type="NCBI Taxonomy" id="284592"/>
    <lineage>
        <taxon>Eukaryota</taxon>
        <taxon>Fungi</taxon>
        <taxon>Dikarya</taxon>
        <taxon>Ascomycota</taxon>
        <taxon>Saccharomycotina</taxon>
        <taxon>Pichiomycetes</taxon>
        <taxon>Debaryomycetaceae</taxon>
        <taxon>Debaryomyces</taxon>
    </lineage>
</organism>
<dbReference type="OMA" id="TIIHGPP"/>
<dbReference type="RefSeq" id="XP_461444.2">
    <property type="nucleotide sequence ID" value="XM_461444.1"/>
</dbReference>
<reference evidence="10 11" key="1">
    <citation type="journal article" date="2004" name="Nature">
        <title>Genome evolution in yeasts.</title>
        <authorList>
            <consortium name="Genolevures"/>
            <person name="Dujon B."/>
            <person name="Sherman D."/>
            <person name="Fischer G."/>
            <person name="Durrens P."/>
            <person name="Casaregola S."/>
            <person name="Lafontaine I."/>
            <person name="de Montigny J."/>
            <person name="Marck C."/>
            <person name="Neuveglise C."/>
            <person name="Talla E."/>
            <person name="Goffard N."/>
            <person name="Frangeul L."/>
            <person name="Aigle M."/>
            <person name="Anthouard V."/>
            <person name="Babour A."/>
            <person name="Barbe V."/>
            <person name="Barnay S."/>
            <person name="Blanchin S."/>
            <person name="Beckerich J.M."/>
            <person name="Beyne E."/>
            <person name="Bleykasten C."/>
            <person name="Boisrame A."/>
            <person name="Boyer J."/>
            <person name="Cattolico L."/>
            <person name="Confanioleri F."/>
            <person name="de Daruvar A."/>
            <person name="Despons L."/>
            <person name="Fabre E."/>
            <person name="Fairhead C."/>
            <person name="Ferry-Dumazet H."/>
            <person name="Groppi A."/>
            <person name="Hantraye F."/>
            <person name="Hennequin C."/>
            <person name="Jauniaux N."/>
            <person name="Joyet P."/>
            <person name="Kachouri R."/>
            <person name="Kerrest A."/>
            <person name="Koszul R."/>
            <person name="Lemaire M."/>
            <person name="Lesur I."/>
            <person name="Ma L."/>
            <person name="Muller H."/>
            <person name="Nicaud J.M."/>
            <person name="Nikolski M."/>
            <person name="Oztas S."/>
            <person name="Ozier-Kalogeropoulos O."/>
            <person name="Pellenz S."/>
            <person name="Potier S."/>
            <person name="Richard G.F."/>
            <person name="Straub M.L."/>
            <person name="Suleau A."/>
            <person name="Swennene D."/>
            <person name="Tekaia F."/>
            <person name="Wesolowski-Louvel M."/>
            <person name="Westhof E."/>
            <person name="Wirth B."/>
            <person name="Zeniou-Meyer M."/>
            <person name="Zivanovic I."/>
            <person name="Bolotin-Fukuhara M."/>
            <person name="Thierry A."/>
            <person name="Bouchier C."/>
            <person name="Caudron B."/>
            <person name="Scarpelli C."/>
            <person name="Gaillardin C."/>
            <person name="Weissenbach J."/>
            <person name="Wincker P."/>
            <person name="Souciet J.L."/>
        </authorList>
    </citation>
    <scope>NUCLEOTIDE SEQUENCE [LARGE SCALE GENOMIC DNA]</scope>
    <source>
        <strain evidence="11">ATCC 36239 / CBS 767 / BCRC 21394 / JCM 1990 / NBRC 0083 / IGC 2968</strain>
    </source>
</reference>
<dbReference type="GO" id="GO:0006301">
    <property type="term" value="P:DNA damage tolerance"/>
    <property type="evidence" value="ECO:0007669"/>
    <property type="project" value="EnsemblFungi"/>
</dbReference>
<sequence length="755" mass="85005">MSNSISVQNELVESFKNAINLELQSDLLLTNSYLTSYSPKKLHQLGLAIINLVVTNIKNGLGGKTIIELEIDPALKSNDTEIQLGSLRVGDIIKLDKMSNANTSETIQFKKASENSSKKKRGTDEEGKCQDESLDAVLIRINSKTVTISIEEDNSEEKVLSLYNNTFNDNIRMWIVKLSNSITYKRMTTAMNKLSELTSSNKSEIIQYLLGESQYAKKSSGRSLKQKHFFNPNLNTSQKEAINFAINESAITIIHGPPGTGKTYTLIELIKQLTFNNDEKVLVCGPSNISVDTILERLSPIFNEEEVHTDKKKSRRAVKKSTSAGKNPEELIRIGHPARLLGSNLQHSLDILSKTNYDTGSNDNKEILKDIEKDISDTLGKVKKCRNYAERRALWSDLKTYKKELRVRERKIVQDLLVGAKVVLSTLHGAGSYELTSLYKEPTLNFDHDHPLFDTIIIDEVSQSLEPQCWIPLVNHLGCKRLVIAGDNMQLPPTVKSKDDLDALMRKLNIKDGVADLELTLFDRLIRDHNGSQFKKLLDTQYRMNEDIMRFPSNELYDGNLKAHDSVRSLTLEDLPSVKPTDDTSIPCVWYDTQGGNFPERASDDDSRAMAESTGSKYNDMEVLVVEQHLQNLLQAGITPADIGVISPYNAQASLLKKTLQSRQIDGIEVSTVDGFQGREKEAIIISLVRSNPNREIGFLADRRRLNVAMTRPKKHLCIIGDLELMATSGKKYLKNWSQYAENEYEIRYPDLGDY</sequence>
<dbReference type="SUPFAM" id="SSF52540">
    <property type="entry name" value="P-loop containing nucleoside triphosphate hydrolases"/>
    <property type="match status" value="1"/>
</dbReference>
<dbReference type="STRING" id="284592.Q6BK27"/>
<comment type="similarity">
    <text evidence="1">Belongs to the DNA2/NAM7 helicase family.</text>
</comment>
<protein>
    <submittedName>
        <fullName evidence="10">DEHA2F25388p</fullName>
    </submittedName>
</protein>
<evidence type="ECO:0000313" key="10">
    <source>
        <dbReference type="EMBL" id="CAG89859.2"/>
    </source>
</evidence>
<dbReference type="GO" id="GO:0043139">
    <property type="term" value="F:5'-3' DNA helicase activity"/>
    <property type="evidence" value="ECO:0007669"/>
    <property type="project" value="EnsemblFungi"/>
</dbReference>
<evidence type="ECO:0000256" key="1">
    <source>
        <dbReference type="ARBA" id="ARBA00007913"/>
    </source>
</evidence>
<dbReference type="GeneID" id="2903524"/>
<dbReference type="PANTHER" id="PTHR43788">
    <property type="entry name" value="DNA2/NAM7 HELICASE FAMILY MEMBER"/>
    <property type="match status" value="1"/>
</dbReference>
<dbReference type="NCBIfam" id="TIGR00376">
    <property type="entry name" value="IGHMBP2 family helicase"/>
    <property type="match status" value="1"/>
</dbReference>
<dbReference type="InterPro" id="IPR004483">
    <property type="entry name" value="SMUBP-2/Hcs1-like"/>
</dbReference>
<proteinExistence type="inferred from homology"/>
<feature type="compositionally biased region" description="Basic residues" evidence="7">
    <location>
        <begin position="310"/>
        <end position="319"/>
    </location>
</feature>
<evidence type="ECO:0000259" key="8">
    <source>
        <dbReference type="SMART" id="SM00382"/>
    </source>
</evidence>
<dbReference type="InterPro" id="IPR027417">
    <property type="entry name" value="P-loop_NTPase"/>
</dbReference>
<gene>
    <name evidence="10" type="ordered locus">DEHA2F25388g</name>
</gene>
<dbReference type="GO" id="GO:0003723">
    <property type="term" value="F:RNA binding"/>
    <property type="evidence" value="ECO:0007669"/>
    <property type="project" value="InterPro"/>
</dbReference>
<accession>Q6BK27</accession>
<feature type="region of interest" description="Disordered" evidence="7">
    <location>
        <begin position="106"/>
        <end position="129"/>
    </location>
</feature>
<dbReference type="InterPro" id="IPR050534">
    <property type="entry name" value="Coronavir_polyprotein_1ab"/>
</dbReference>
<dbReference type="GO" id="GO:0005524">
    <property type="term" value="F:ATP binding"/>
    <property type="evidence" value="ECO:0007669"/>
    <property type="project" value="UniProtKB-KW"/>
</dbReference>
<dbReference type="GO" id="GO:0043601">
    <property type="term" value="C:nuclear replisome"/>
    <property type="evidence" value="ECO:0007669"/>
    <property type="project" value="EnsemblFungi"/>
</dbReference>
<keyword evidence="2" id="KW-0547">Nucleotide-binding</keyword>
<dbReference type="eggNOG" id="KOG1803">
    <property type="taxonomic scope" value="Eukaryota"/>
</dbReference>
<dbReference type="GO" id="GO:0003677">
    <property type="term" value="F:DNA binding"/>
    <property type="evidence" value="ECO:0007669"/>
    <property type="project" value="InterPro"/>
</dbReference>
<dbReference type="SMART" id="SM00487">
    <property type="entry name" value="DEXDc"/>
    <property type="match status" value="1"/>
</dbReference>
<dbReference type="PANTHER" id="PTHR43788:SF8">
    <property type="entry name" value="DNA-BINDING PROTEIN SMUBP-2"/>
    <property type="match status" value="1"/>
</dbReference>
<dbReference type="VEuPathDB" id="FungiDB:DEHA2F25388g"/>
<dbReference type="InterPro" id="IPR047187">
    <property type="entry name" value="SF1_C_Upf1"/>
</dbReference>
<dbReference type="AlphaFoldDB" id="Q6BK27"/>
<dbReference type="Gene3D" id="3.40.50.300">
    <property type="entry name" value="P-loop containing nucleotide triphosphate hydrolases"/>
    <property type="match status" value="2"/>
</dbReference>
<keyword evidence="5" id="KW-0067">ATP-binding</keyword>
<keyword evidence="11" id="KW-1185">Reference proteome</keyword>
<dbReference type="InterPro" id="IPR014001">
    <property type="entry name" value="Helicase_ATP-bd"/>
</dbReference>
<dbReference type="FunCoup" id="Q6BK27">
    <property type="interactions" value="567"/>
</dbReference>
<dbReference type="KEGG" id="dha:DEHA2F25388g"/>
<evidence type="ECO:0000256" key="7">
    <source>
        <dbReference type="SAM" id="MobiDB-lite"/>
    </source>
</evidence>
<dbReference type="GO" id="GO:0016787">
    <property type="term" value="F:hydrolase activity"/>
    <property type="evidence" value="ECO:0007669"/>
    <property type="project" value="UniProtKB-KW"/>
</dbReference>
<dbReference type="InParanoid" id="Q6BK27"/>
<dbReference type="Pfam" id="PF13087">
    <property type="entry name" value="AAA_12"/>
    <property type="match status" value="1"/>
</dbReference>
<evidence type="ECO:0000259" key="9">
    <source>
        <dbReference type="SMART" id="SM00487"/>
    </source>
</evidence>
<dbReference type="EMBL" id="CR382138">
    <property type="protein sequence ID" value="CAG89859.2"/>
    <property type="molecule type" value="Genomic_DNA"/>
</dbReference>
<dbReference type="FunFam" id="3.40.50.300:FF:000326">
    <property type="entry name" value="P-loop containing nucleoside triphosphate hydrolase"/>
    <property type="match status" value="1"/>
</dbReference>
<dbReference type="Proteomes" id="UP000000599">
    <property type="component" value="Chromosome F"/>
</dbReference>
<feature type="compositionally biased region" description="Basic and acidic residues" evidence="7">
    <location>
        <begin position="111"/>
        <end position="129"/>
    </location>
</feature>
<dbReference type="InterPro" id="IPR041679">
    <property type="entry name" value="DNA2/NAM7-like_C"/>
</dbReference>
<dbReference type="SMART" id="SM00382">
    <property type="entry name" value="AAA"/>
    <property type="match status" value="1"/>
</dbReference>